<dbReference type="EMBL" id="BARV01036606">
    <property type="protein sequence ID" value="GAI55636.1"/>
    <property type="molecule type" value="Genomic_DNA"/>
</dbReference>
<name>X1QLG7_9ZZZZ</name>
<gene>
    <name evidence="1" type="ORF">S06H3_56839</name>
</gene>
<reference evidence="1" key="1">
    <citation type="journal article" date="2014" name="Front. Microbiol.">
        <title>High frequency of phylogenetically diverse reductive dehalogenase-homologous genes in deep subseafloor sedimentary metagenomes.</title>
        <authorList>
            <person name="Kawai M."/>
            <person name="Futagami T."/>
            <person name="Toyoda A."/>
            <person name="Takaki Y."/>
            <person name="Nishi S."/>
            <person name="Hori S."/>
            <person name="Arai W."/>
            <person name="Tsubouchi T."/>
            <person name="Morono Y."/>
            <person name="Uchiyama I."/>
            <person name="Ito T."/>
            <person name="Fujiyama A."/>
            <person name="Inagaki F."/>
            <person name="Takami H."/>
        </authorList>
    </citation>
    <scope>NUCLEOTIDE SEQUENCE</scope>
    <source>
        <strain evidence="1">Expedition CK06-06</strain>
    </source>
</reference>
<evidence type="ECO:0008006" key="2">
    <source>
        <dbReference type="Google" id="ProtNLM"/>
    </source>
</evidence>
<feature type="non-terminal residue" evidence="1">
    <location>
        <position position="96"/>
    </location>
</feature>
<sequence>MDRATVTSEDYEDFGEVIVGADLNHTFEDGVTNAKLDAAYQMGMEDYGVAGALSTKVGENDEVGIAVDGHYIQANFTPTAGIFDPNTMGGGASISY</sequence>
<organism evidence="1">
    <name type="scientific">marine sediment metagenome</name>
    <dbReference type="NCBI Taxonomy" id="412755"/>
    <lineage>
        <taxon>unclassified sequences</taxon>
        <taxon>metagenomes</taxon>
        <taxon>ecological metagenomes</taxon>
    </lineage>
</organism>
<proteinExistence type="predicted"/>
<accession>X1QLG7</accession>
<evidence type="ECO:0000313" key="1">
    <source>
        <dbReference type="EMBL" id="GAI55636.1"/>
    </source>
</evidence>
<protein>
    <recommendedName>
        <fullName evidence="2">Porin domain-containing protein</fullName>
    </recommendedName>
</protein>
<dbReference type="AlphaFoldDB" id="X1QLG7"/>
<comment type="caution">
    <text evidence="1">The sequence shown here is derived from an EMBL/GenBank/DDBJ whole genome shotgun (WGS) entry which is preliminary data.</text>
</comment>